<evidence type="ECO:0000256" key="7">
    <source>
        <dbReference type="ARBA" id="ARBA00022801"/>
    </source>
</evidence>
<evidence type="ECO:0000256" key="12">
    <source>
        <dbReference type="ARBA" id="ARBA00038311"/>
    </source>
</evidence>
<comment type="function">
    <text evidence="11">Is probably involved in a pathway contributing to genomic integrity.</text>
</comment>
<dbReference type="Gene3D" id="3.60.10.10">
    <property type="entry name" value="Endonuclease/exonuclease/phosphatase"/>
    <property type="match status" value="2"/>
</dbReference>
<comment type="subcellular location">
    <subcellularLocation>
        <location evidence="1">Endoplasmic reticulum membrane</location>
        <topology evidence="1">Single-pass type I membrane protein</topology>
    </subcellularLocation>
</comment>
<evidence type="ECO:0000256" key="2">
    <source>
        <dbReference type="ARBA" id="ARBA00008943"/>
    </source>
</evidence>
<dbReference type="Proteomes" id="UP000536275">
    <property type="component" value="Unassembled WGS sequence"/>
</dbReference>
<evidence type="ECO:0000256" key="14">
    <source>
        <dbReference type="SAM" id="SignalP"/>
    </source>
</evidence>
<keyword evidence="10 13" id="KW-0472">Membrane</keyword>
<dbReference type="GO" id="GO:0004439">
    <property type="term" value="F:phosphatidylinositol-4,5-bisphosphate 5-phosphatase activity"/>
    <property type="evidence" value="ECO:0007669"/>
    <property type="project" value="UniProtKB-EC"/>
</dbReference>
<evidence type="ECO:0000256" key="13">
    <source>
        <dbReference type="SAM" id="Phobius"/>
    </source>
</evidence>
<dbReference type="AlphaFoldDB" id="A0A8H6BX13"/>
<evidence type="ECO:0000256" key="9">
    <source>
        <dbReference type="ARBA" id="ARBA00022989"/>
    </source>
</evidence>
<dbReference type="InterPro" id="IPR005595">
    <property type="entry name" value="TRAP_alpha"/>
</dbReference>
<comment type="similarity">
    <text evidence="3">In the central section; belongs to the inositol 1,4,5-trisphosphate 5-phosphatase family.</text>
</comment>
<feature type="chain" id="PRO_5034082822" description="phosphoinositide 5-phosphatase" evidence="14">
    <location>
        <begin position="20"/>
        <end position="984"/>
    </location>
</feature>
<dbReference type="PANTHER" id="PTHR11200:SF269">
    <property type="entry name" value="PHOSPHATIDYLINOSITOL 4,5-BISPHOSPHATE 5-PHOSPHATASE INP51"/>
    <property type="match status" value="1"/>
</dbReference>
<keyword evidence="8" id="KW-0256">Endoplasmic reticulum</keyword>
<proteinExistence type="inferred from homology"/>
<dbReference type="EC" id="3.1.3.36" evidence="4"/>
<feature type="transmembrane region" description="Helical" evidence="13">
    <location>
        <begin position="161"/>
        <end position="180"/>
    </location>
</feature>
<dbReference type="GO" id="GO:0005789">
    <property type="term" value="C:endoplasmic reticulum membrane"/>
    <property type="evidence" value="ECO:0007669"/>
    <property type="project" value="UniProtKB-SubCell"/>
</dbReference>
<dbReference type="EMBL" id="JABWAD010000060">
    <property type="protein sequence ID" value="KAF6063921.1"/>
    <property type="molecule type" value="Genomic_DNA"/>
</dbReference>
<comment type="caution">
    <text evidence="16">The sequence shown here is derived from an EMBL/GenBank/DDBJ whole genome shotgun (WGS) entry which is preliminary data.</text>
</comment>
<dbReference type="InterPro" id="IPR002013">
    <property type="entry name" value="SAC_dom"/>
</dbReference>
<evidence type="ECO:0000256" key="8">
    <source>
        <dbReference type="ARBA" id="ARBA00022824"/>
    </source>
</evidence>
<reference evidence="16 17" key="1">
    <citation type="submission" date="2020-03" db="EMBL/GenBank/DDBJ databases">
        <title>FDA dAtabase for Regulatory Grade micrObial Sequences (FDA-ARGOS): Supporting development and validation of Infectious Disease Dx tests.</title>
        <authorList>
            <person name="Campos J."/>
            <person name="Goldberg B."/>
            <person name="Tallon L."/>
            <person name="Sadzewicz L."/>
            <person name="Vavikolanu K."/>
            <person name="Mehta A."/>
            <person name="Aluvathingal J."/>
            <person name="Nadendla S."/>
            <person name="Nandy P."/>
            <person name="Geyer C."/>
            <person name="Yan Y."/>
            <person name="Sichtig H."/>
        </authorList>
    </citation>
    <scope>NUCLEOTIDE SEQUENCE [LARGE SCALE GENOMIC DNA]</scope>
    <source>
        <strain evidence="16 17">FDAARGOS_656</strain>
    </source>
</reference>
<gene>
    <name evidence="16" type="primary">IRC22-2</name>
    <name evidence="16" type="ORF">FOB64_005514</name>
</gene>
<dbReference type="InterPro" id="IPR046985">
    <property type="entry name" value="IP5"/>
</dbReference>
<evidence type="ECO:0000256" key="11">
    <source>
        <dbReference type="ARBA" id="ARBA00037565"/>
    </source>
</evidence>
<name>A0A8H6BX13_CANAX</name>
<accession>A0A8H6BX13</accession>
<dbReference type="GO" id="GO:0046856">
    <property type="term" value="P:phosphatidylinositol dephosphorylation"/>
    <property type="evidence" value="ECO:0007669"/>
    <property type="project" value="InterPro"/>
</dbReference>
<feature type="signal peptide" evidence="14">
    <location>
        <begin position="1"/>
        <end position="19"/>
    </location>
</feature>
<organism evidence="16 17">
    <name type="scientific">Candida albicans</name>
    <name type="common">Yeast</name>
    <dbReference type="NCBI Taxonomy" id="5476"/>
    <lineage>
        <taxon>Eukaryota</taxon>
        <taxon>Fungi</taxon>
        <taxon>Dikarya</taxon>
        <taxon>Ascomycota</taxon>
        <taxon>Saccharomycotina</taxon>
        <taxon>Pichiomycetes</taxon>
        <taxon>Debaryomycetaceae</taxon>
        <taxon>Candida/Lodderomyces clade</taxon>
        <taxon>Candida</taxon>
    </lineage>
</organism>
<protein>
    <recommendedName>
        <fullName evidence="4">phosphoinositide 5-phosphatase</fullName>
        <ecNumber evidence="4">3.1.3.36</ecNumber>
    </recommendedName>
</protein>
<dbReference type="SMART" id="SM00128">
    <property type="entry name" value="IPPc"/>
    <property type="match status" value="1"/>
</dbReference>
<keyword evidence="7" id="KW-0378">Hydrolase</keyword>
<dbReference type="SUPFAM" id="SSF56219">
    <property type="entry name" value="DNase I-like"/>
    <property type="match status" value="2"/>
</dbReference>
<evidence type="ECO:0000313" key="17">
    <source>
        <dbReference type="Proteomes" id="UP000536275"/>
    </source>
</evidence>
<keyword evidence="9 13" id="KW-1133">Transmembrane helix</keyword>
<keyword evidence="6 14" id="KW-0732">Signal</keyword>
<dbReference type="Pfam" id="PF02383">
    <property type="entry name" value="Syja_N"/>
    <property type="match status" value="1"/>
</dbReference>
<sequence length="984" mass="112342">MKLSTIFTAFAATIATVAGYETTGSKQTVDILIDYIIKETPELSQNDVANWENGDTVTLQYVVNNNEESEITVVGVTGQFKNPVNNEIVTNLTTGKVGPIAVPPGEAIKFDQKINVDLIPANYELIPYVFIAQDSLIKVIPCRGQLATIVDAAVSFFDPRLIFLELVLLITFAGLIYVGYEIWGKQYFKGVAPVKLRKTFVITTNTHALIIRHPSPTYKHSGIKGLVSGHSKDKDQNKDTKVLVEFVLKEYLDLSLYRDITPKHGGLLGLLGLLNVKGKTFIGFITRDEWTASATVTDRIYKITDTEFYCINNDEYDYLLDKEYENMSHQERERLRYPAASVQRLLSSGAFYYSKQFDMTSNIQERGFVSSDYKLIADSSFFKSFMWNGFMTEELIETRKRMSPAEQKIIDKSGLLIIVIRGYAKTVNTTVGGCEALMTLISKQSCAKEGPLFGDWGSDGDGYVSNYLESEIIIYTEKFCLSYVIVRGNVPMYWELENNFSTKTILAANGKQIAFPRSFEASQEALVRHFDRLSSQYGDIHVLNTLSDKSYKGVLNSAYEEQLKYFLQNRESTDIGYKVLYTRIPIASSRIKKIGYSGQNPYDIVSLLSNSIIDFGALFYDSKPNSFIGKQLGVFRINSFDSLNKANFLSKIISQEVIDLAFRDIGLELDRELYVKHAQLWEENDLWISKLTLNFASTSDKLHTSHNSIKSSFVKSHITKKYFGGVVESKPNEIAMLKLLGRLQDQSPVTMFNPIHNYVNKELNKRAKDFTSKLDLSVYASTFNVNGSVYEGDIDKWIYPEENDYDLIFIGLQEIVVLNAGQMVNTDFRNKTQWERKILERHQNYKALIKGIQFSKNRRIQNHDAVIWLGDFNYRIDLTNDQVKPMILQKLYAKIFECDQLNKQMANGESFPFFSEQEINFPPTYKFDKGTKVYDTSEKQRIPAWTDRLEDDNMVMNPWRPINPFEKSNEPEFVSKNDLEAIQN</sequence>
<evidence type="ECO:0000256" key="4">
    <source>
        <dbReference type="ARBA" id="ARBA00013044"/>
    </source>
</evidence>
<evidence type="ECO:0000256" key="1">
    <source>
        <dbReference type="ARBA" id="ARBA00004115"/>
    </source>
</evidence>
<feature type="domain" description="SAC" evidence="15">
    <location>
        <begin position="342"/>
        <end position="694"/>
    </location>
</feature>
<evidence type="ECO:0000256" key="6">
    <source>
        <dbReference type="ARBA" id="ARBA00022729"/>
    </source>
</evidence>
<dbReference type="PANTHER" id="PTHR11200">
    <property type="entry name" value="INOSITOL 5-PHOSPHATASE"/>
    <property type="match status" value="1"/>
</dbReference>
<evidence type="ECO:0000259" key="15">
    <source>
        <dbReference type="PROSITE" id="PS50275"/>
    </source>
</evidence>
<evidence type="ECO:0000256" key="3">
    <source>
        <dbReference type="ARBA" id="ARBA00009678"/>
    </source>
</evidence>
<evidence type="ECO:0000256" key="5">
    <source>
        <dbReference type="ARBA" id="ARBA00022692"/>
    </source>
</evidence>
<keyword evidence="5 13" id="KW-0812">Transmembrane</keyword>
<evidence type="ECO:0000256" key="10">
    <source>
        <dbReference type="ARBA" id="ARBA00023136"/>
    </source>
</evidence>
<dbReference type="Pfam" id="PF22669">
    <property type="entry name" value="Exo_endo_phos2"/>
    <property type="match status" value="1"/>
</dbReference>
<evidence type="ECO:0000313" key="16">
    <source>
        <dbReference type="EMBL" id="KAF6063921.1"/>
    </source>
</evidence>
<dbReference type="GO" id="GO:0043813">
    <property type="term" value="F:phosphatidylinositol-3,5-bisphosphate 5-phosphatase activity"/>
    <property type="evidence" value="ECO:0007669"/>
    <property type="project" value="TreeGrafter"/>
</dbReference>
<dbReference type="Pfam" id="PF03896">
    <property type="entry name" value="TRAP_alpha"/>
    <property type="match status" value="1"/>
</dbReference>
<comment type="similarity">
    <text evidence="2">Belongs to the synaptojanin family.</text>
</comment>
<dbReference type="InterPro" id="IPR036691">
    <property type="entry name" value="Endo/exonu/phosph_ase_sf"/>
</dbReference>
<dbReference type="PROSITE" id="PS50275">
    <property type="entry name" value="SAC"/>
    <property type="match status" value="1"/>
</dbReference>
<comment type="similarity">
    <text evidence="12">Belongs to the IRC22 family.</text>
</comment>
<dbReference type="InterPro" id="IPR000300">
    <property type="entry name" value="IPPc"/>
</dbReference>